<evidence type="ECO:0000313" key="1">
    <source>
        <dbReference type="EMBL" id="KAL3603477.1"/>
    </source>
</evidence>
<protein>
    <submittedName>
        <fullName evidence="1">Uncharacterized protein</fullName>
    </submittedName>
</protein>
<keyword evidence="2" id="KW-1185">Reference proteome</keyword>
<comment type="caution">
    <text evidence="1">The sequence shown here is derived from an EMBL/GenBank/DDBJ whole genome shotgun (WGS) entry which is preliminary data.</text>
</comment>
<evidence type="ECO:0000313" key="2">
    <source>
        <dbReference type="Proteomes" id="UP000309997"/>
    </source>
</evidence>
<accession>A0ACC4CQW1</accession>
<feature type="non-terminal residue" evidence="1">
    <location>
        <position position="750"/>
    </location>
</feature>
<reference evidence="1 2" key="1">
    <citation type="journal article" date="2024" name="Plant Biotechnol. J.">
        <title>Genome and CRISPR/Cas9 system of a widespread forest tree (Populus alba) in the world.</title>
        <authorList>
            <person name="Liu Y.J."/>
            <person name="Jiang P.F."/>
            <person name="Han X.M."/>
            <person name="Li X.Y."/>
            <person name="Wang H.M."/>
            <person name="Wang Y.J."/>
            <person name="Wang X.X."/>
            <person name="Zeng Q.Y."/>
        </authorList>
    </citation>
    <scope>NUCLEOTIDE SEQUENCE [LARGE SCALE GENOMIC DNA]</scope>
    <source>
        <strain evidence="2">cv. PAL-ZL1</strain>
    </source>
</reference>
<gene>
    <name evidence="1" type="ORF">D5086_004336</name>
</gene>
<dbReference type="Proteomes" id="UP000309997">
    <property type="component" value="Unassembled WGS sequence"/>
</dbReference>
<organism evidence="1 2">
    <name type="scientific">Populus alba</name>
    <name type="common">White poplar</name>
    <dbReference type="NCBI Taxonomy" id="43335"/>
    <lineage>
        <taxon>Eukaryota</taxon>
        <taxon>Viridiplantae</taxon>
        <taxon>Streptophyta</taxon>
        <taxon>Embryophyta</taxon>
        <taxon>Tracheophyta</taxon>
        <taxon>Spermatophyta</taxon>
        <taxon>Magnoliopsida</taxon>
        <taxon>eudicotyledons</taxon>
        <taxon>Gunneridae</taxon>
        <taxon>Pentapetalae</taxon>
        <taxon>rosids</taxon>
        <taxon>fabids</taxon>
        <taxon>Malpighiales</taxon>
        <taxon>Salicaceae</taxon>
        <taxon>Saliceae</taxon>
        <taxon>Populus</taxon>
    </lineage>
</organism>
<proteinExistence type="predicted"/>
<name>A0ACC4CQW1_POPAL</name>
<sequence>MAAAGLSSSSCTVFTISSSFKTRRHLTKTPQNPLLFKRNNSSNPTSHPFLPSRKLCTVQATILREDEEKKVVVEESFQPKTFTHEPVHGSPQSSSPSGLETWAIKLEQSVNVFLTDSVIKILDTLYHDRDYARFFVLETIARVPYFAFISVLHMYESFGWWRRADYLKVHFAESWNEMHHLLIMEELGGNSWWFDRLLAQVIATSYYFMTVFMYALSPRMAYHFSECVESHAFATYDKFIKARGDDLKKLPAPEVAVKYYTEGDLYLFVELNLDNVNISAQGSNWCEVISHVLPNLRVLSLSASGLSGPLCSSLSKLHFLSQLHLDCNSELSSIPPSFLANSFNLETLDLSYCGLNGSFPNNIFLLPKLQYIGLSENLLLSGQFPEFSLNSSIQYLSLRNTSFSGNIPLSISNLKSLKELDLSRCKFYGVIPPSLANLTQLEALDLSFNSFDGSIPPFQRDGVANLLSLSLQHNQLKGILYSSLFTLPSLQNLDLSSNQLSGHLDEFSDGSSSLVIIELSNNNLSGSIPRSIFKLPSLIDLNLLYNKFSGPLKLGDFKNQRNLEFLAISDLSNNRIQGSFPEFIKNHETLVFLDLSDNKLGGQIPKWIWNMSLKYVNLSCNKFDFLDQFSNPISLPYSDTLITLDLHANKLPGSFPKAICNCSQLSLLDMSHNQLRREIPDCLGKVPTLTVLNLQGNNFDSISSYAIASNLLSLKISDNRVEGKLPSSLANCSKLEVLDLGGNMIRDTFP</sequence>
<dbReference type="EMBL" id="RCHU02000002">
    <property type="protein sequence ID" value="KAL3603477.1"/>
    <property type="molecule type" value="Genomic_DNA"/>
</dbReference>